<dbReference type="Gene3D" id="2.170.130.10">
    <property type="entry name" value="TonB-dependent receptor, plug domain"/>
    <property type="match status" value="1"/>
</dbReference>
<dbReference type="PROSITE" id="PS00430">
    <property type="entry name" value="TONB_DEPENDENT_REC_1"/>
    <property type="match status" value="1"/>
</dbReference>
<dbReference type="Pfam" id="PF07715">
    <property type="entry name" value="Plug"/>
    <property type="match status" value="1"/>
</dbReference>
<dbReference type="Pfam" id="PF00593">
    <property type="entry name" value="TonB_dep_Rec_b-barrel"/>
    <property type="match status" value="1"/>
</dbReference>
<dbReference type="GO" id="GO:0009279">
    <property type="term" value="C:cell outer membrane"/>
    <property type="evidence" value="ECO:0007669"/>
    <property type="project" value="UniProtKB-SubCell"/>
</dbReference>
<evidence type="ECO:0000313" key="19">
    <source>
        <dbReference type="Proteomes" id="UP000295110"/>
    </source>
</evidence>
<dbReference type="InterPro" id="IPR010916">
    <property type="entry name" value="TonB_box_CS"/>
</dbReference>
<evidence type="ECO:0000256" key="6">
    <source>
        <dbReference type="ARBA" id="ARBA00022729"/>
    </source>
</evidence>
<evidence type="ECO:0000256" key="15">
    <source>
        <dbReference type="SAM" id="SignalP"/>
    </source>
</evidence>
<feature type="domain" description="TonB-dependent receptor-like beta-barrel" evidence="16">
    <location>
        <begin position="376"/>
        <end position="926"/>
    </location>
</feature>
<dbReference type="PANTHER" id="PTHR47234:SF2">
    <property type="entry name" value="TONB-DEPENDENT RECEPTOR"/>
    <property type="match status" value="1"/>
</dbReference>
<reference evidence="18 19" key="1">
    <citation type="submission" date="2019-03" db="EMBL/GenBank/DDBJ databases">
        <title>Genomic Encyclopedia of Type Strains, Phase IV (KMG-IV): sequencing the most valuable type-strain genomes for metagenomic binning, comparative biology and taxonomic classification.</title>
        <authorList>
            <person name="Goeker M."/>
        </authorList>
    </citation>
    <scope>NUCLEOTIDE SEQUENCE [LARGE SCALE GENOMIC DNA]</scope>
    <source>
        <strain evidence="18 19">DSM 654</strain>
    </source>
</reference>
<comment type="subcellular location">
    <subcellularLocation>
        <location evidence="1 11">Cell outer membrane</location>
        <topology evidence="1 11">Multi-pass membrane protein</topology>
    </subcellularLocation>
</comment>
<keyword evidence="8 11" id="KW-0472">Membrane</keyword>
<dbReference type="Proteomes" id="UP000295110">
    <property type="component" value="Unassembled WGS sequence"/>
</dbReference>
<evidence type="ECO:0000256" key="12">
    <source>
        <dbReference type="PROSITE-ProRule" id="PRU10143"/>
    </source>
</evidence>
<evidence type="ECO:0000259" key="16">
    <source>
        <dbReference type="Pfam" id="PF00593"/>
    </source>
</evidence>
<evidence type="ECO:0000313" key="18">
    <source>
        <dbReference type="EMBL" id="TCU92653.1"/>
    </source>
</evidence>
<evidence type="ECO:0000256" key="8">
    <source>
        <dbReference type="ARBA" id="ARBA00023136"/>
    </source>
</evidence>
<comment type="caution">
    <text evidence="18">The sequence shown here is derived from an EMBL/GenBank/DDBJ whole genome shotgun (WGS) entry which is preliminary data.</text>
</comment>
<dbReference type="PROSITE" id="PS52016">
    <property type="entry name" value="TONB_DEPENDENT_REC_3"/>
    <property type="match status" value="1"/>
</dbReference>
<evidence type="ECO:0000256" key="5">
    <source>
        <dbReference type="ARBA" id="ARBA00022692"/>
    </source>
</evidence>
<dbReference type="EMBL" id="SMBU01000021">
    <property type="protein sequence ID" value="TCU92653.1"/>
    <property type="molecule type" value="Genomic_DNA"/>
</dbReference>
<organism evidence="18 19">
    <name type="scientific">Roseateles saccharophilus</name>
    <name type="common">Pseudomonas saccharophila</name>
    <dbReference type="NCBI Taxonomy" id="304"/>
    <lineage>
        <taxon>Bacteria</taxon>
        <taxon>Pseudomonadati</taxon>
        <taxon>Pseudomonadota</taxon>
        <taxon>Betaproteobacteria</taxon>
        <taxon>Burkholderiales</taxon>
        <taxon>Sphaerotilaceae</taxon>
        <taxon>Roseateles</taxon>
    </lineage>
</organism>
<sequence>MKQRRTQSAIAASLLMSGLGALLAAPAGAAENDDKSKLDTVVVTGSAVPMTTKDAAAVSVTEMNRETIEKAGVSTDVLEVLRKGVPTLQGRGNAGASNANNLNQRTGGGSQLQLRNLDTLVLVNGRRVAISGIAAVGGKAFVNSSQIPPSAIERIEVLSDGSSAIYGSDAIGGVVNIILKSDAKGFDGGVRYGSADNYNEYGAYMTYGARLDGARFTASVNASHTDPLYQNERSFSTPITGRVSIVPGSIGGASPALLASGQVSPSKNNPTGAAATAPSLAALITNGTYLASSTAANAATYDLSQFQTLMQQQDQVAISLNAVADLIGRKLSAFGDLQLSDNRSSTRMLPVATTLTVPKGAAYDPITASFAGVNFADWDRPLEHHYDQGAARVTAGLRGKLDNGFGWEAAIVHSQNDLKWAMANVLFKPNIPLAVLGGYDANGNAVAGGKFSRVYANYSTSGALSLQPALDPFARAAGLDPASLANLYGTERVDMSSRLDSFDASLNGTLGSLPGGKPGFAIGVSTRREALAAHTDDNAHNTGPGAQSWLGGQFYDAFSKSRRIDAVFAEVRVPITGESWKLPGFSALDLIAAARSEKYSDAGSSVSPKLGLRWQPVDQSLTVRASVSKSFTAPTLYAEYGPTATRLVGNGVILSTFGLNNPGLQGMDGNNPNLQPSKADTKSLNLTFRPDAVPGLSLSAEYSNVSQKGYPGGIGFANILQSVNALGSASPFAANVAKGAFPGQPSATPFANPGDLLAYLQADPNNSLNVYAIDQFRNLGGVKLKAFTLNAEYEWETAAAGTFTLGTTGTIFDSYKFQALPSQKFYEYAGTVTNGGTGVQGTLPKYRFYTTLDWRQGPWLATLGNTYVSSVTDLGPGGIVYETSKTLKPLPVSAYMSWDLRLAYSGGRAGFLGVKSYTLALGVNNIGNRMPPLAPQAYTDNNADISSYSPLGRMVYVTAQAKF</sequence>
<dbReference type="InterPro" id="IPR037066">
    <property type="entry name" value="Plug_dom_sf"/>
</dbReference>
<keyword evidence="19" id="KW-1185">Reference proteome</keyword>
<evidence type="ECO:0000259" key="17">
    <source>
        <dbReference type="Pfam" id="PF07715"/>
    </source>
</evidence>
<evidence type="ECO:0000256" key="2">
    <source>
        <dbReference type="ARBA" id="ARBA00009810"/>
    </source>
</evidence>
<dbReference type="OrthoDB" id="9764669at2"/>
<dbReference type="RefSeq" id="WP_132573742.1">
    <property type="nucleotide sequence ID" value="NZ_SMBU01000021.1"/>
</dbReference>
<keyword evidence="10 11" id="KW-0998">Cell outer membrane</keyword>
<dbReference type="AlphaFoldDB" id="A0A4R3UQ19"/>
<comment type="similarity">
    <text evidence="2 11 13">Belongs to the TonB-dependent receptor family.</text>
</comment>
<dbReference type="InterPro" id="IPR012910">
    <property type="entry name" value="Plug_dom"/>
</dbReference>
<evidence type="ECO:0000256" key="10">
    <source>
        <dbReference type="ARBA" id="ARBA00023237"/>
    </source>
</evidence>
<feature type="short sequence motif" description="TonB box" evidence="12">
    <location>
        <begin position="40"/>
        <end position="46"/>
    </location>
</feature>
<keyword evidence="5 11" id="KW-0812">Transmembrane</keyword>
<dbReference type="InterPro" id="IPR036942">
    <property type="entry name" value="Beta-barrel_TonB_sf"/>
</dbReference>
<evidence type="ECO:0000256" key="3">
    <source>
        <dbReference type="ARBA" id="ARBA00022448"/>
    </source>
</evidence>
<evidence type="ECO:0000256" key="9">
    <source>
        <dbReference type="ARBA" id="ARBA00023170"/>
    </source>
</evidence>
<gene>
    <name evidence="18" type="ORF">EV671_102126</name>
</gene>
<evidence type="ECO:0000256" key="4">
    <source>
        <dbReference type="ARBA" id="ARBA00022452"/>
    </source>
</evidence>
<evidence type="ECO:0000256" key="11">
    <source>
        <dbReference type="PROSITE-ProRule" id="PRU01360"/>
    </source>
</evidence>
<feature type="signal peptide" evidence="15">
    <location>
        <begin position="1"/>
        <end position="29"/>
    </location>
</feature>
<feature type="compositionally biased region" description="Low complexity" evidence="14">
    <location>
        <begin position="90"/>
        <end position="103"/>
    </location>
</feature>
<dbReference type="InterPro" id="IPR039426">
    <property type="entry name" value="TonB-dep_rcpt-like"/>
</dbReference>
<keyword evidence="4 11" id="KW-1134">Transmembrane beta strand</keyword>
<protein>
    <submittedName>
        <fullName evidence="18">Iron complex outermembrane receptor protein</fullName>
    </submittedName>
</protein>
<accession>A0A4R3UQ19</accession>
<keyword evidence="6 15" id="KW-0732">Signal</keyword>
<name>A0A4R3UQ19_ROSSA</name>
<dbReference type="SUPFAM" id="SSF56935">
    <property type="entry name" value="Porins"/>
    <property type="match status" value="1"/>
</dbReference>
<dbReference type="Gene3D" id="2.40.170.20">
    <property type="entry name" value="TonB-dependent receptor, beta-barrel domain"/>
    <property type="match status" value="1"/>
</dbReference>
<dbReference type="PANTHER" id="PTHR47234">
    <property type="match status" value="1"/>
</dbReference>
<keyword evidence="3 11" id="KW-0813">Transport</keyword>
<feature type="chain" id="PRO_5020627018" evidence="15">
    <location>
        <begin position="30"/>
        <end position="963"/>
    </location>
</feature>
<dbReference type="InterPro" id="IPR000531">
    <property type="entry name" value="Beta-barrel_TonB"/>
</dbReference>
<proteinExistence type="inferred from homology"/>
<keyword evidence="9 18" id="KW-0675">Receptor</keyword>
<feature type="domain" description="TonB-dependent receptor plug" evidence="17">
    <location>
        <begin position="54"/>
        <end position="174"/>
    </location>
</feature>
<feature type="region of interest" description="Disordered" evidence="14">
    <location>
        <begin position="89"/>
        <end position="108"/>
    </location>
</feature>
<evidence type="ECO:0000256" key="1">
    <source>
        <dbReference type="ARBA" id="ARBA00004571"/>
    </source>
</evidence>
<keyword evidence="7 12" id="KW-0798">TonB box</keyword>
<evidence type="ECO:0000256" key="13">
    <source>
        <dbReference type="RuleBase" id="RU003357"/>
    </source>
</evidence>
<evidence type="ECO:0000256" key="7">
    <source>
        <dbReference type="ARBA" id="ARBA00023077"/>
    </source>
</evidence>
<evidence type="ECO:0000256" key="14">
    <source>
        <dbReference type="SAM" id="MobiDB-lite"/>
    </source>
</evidence>